<dbReference type="Proteomes" id="UP001356704">
    <property type="component" value="Unassembled WGS sequence"/>
</dbReference>
<comment type="caution">
    <text evidence="1">The sequence shown here is derived from an EMBL/GenBank/DDBJ whole genome shotgun (WGS) entry which is preliminary data.</text>
</comment>
<gene>
    <name evidence="1" type="ORF">V1468_07085</name>
</gene>
<evidence type="ECO:0000313" key="2">
    <source>
        <dbReference type="Proteomes" id="UP001356704"/>
    </source>
</evidence>
<dbReference type="EMBL" id="JAZHOU010000002">
    <property type="protein sequence ID" value="MEF3078760.1"/>
    <property type="molecule type" value="Genomic_DNA"/>
</dbReference>
<protein>
    <recommendedName>
        <fullName evidence="3">Lipoprotein</fullName>
    </recommendedName>
</protein>
<evidence type="ECO:0008006" key="3">
    <source>
        <dbReference type="Google" id="ProtNLM"/>
    </source>
</evidence>
<organism evidence="1 2">
    <name type="scientific">Winogradskyella poriferorum</name>
    <dbReference type="NCBI Taxonomy" id="307627"/>
    <lineage>
        <taxon>Bacteria</taxon>
        <taxon>Pseudomonadati</taxon>
        <taxon>Bacteroidota</taxon>
        <taxon>Flavobacteriia</taxon>
        <taxon>Flavobacteriales</taxon>
        <taxon>Flavobacteriaceae</taxon>
        <taxon>Winogradskyella</taxon>
    </lineage>
</organism>
<keyword evidence="2" id="KW-1185">Reference proteome</keyword>
<accession>A0ABU7W5H1</accession>
<dbReference type="RefSeq" id="WP_331809538.1">
    <property type="nucleotide sequence ID" value="NZ_JAZHOU010000002.1"/>
</dbReference>
<reference evidence="1 2" key="1">
    <citation type="submission" date="2024-02" db="EMBL/GenBank/DDBJ databases">
        <title>Winogradskyella poriferorum JCM 12885.</title>
        <authorList>
            <person name="Zhang D.-F."/>
            <person name="Fu Z.-Y."/>
        </authorList>
    </citation>
    <scope>NUCLEOTIDE SEQUENCE [LARGE SCALE GENOMIC DNA]</scope>
    <source>
        <strain evidence="1 2">JCM 12885</strain>
    </source>
</reference>
<evidence type="ECO:0000313" key="1">
    <source>
        <dbReference type="EMBL" id="MEF3078760.1"/>
    </source>
</evidence>
<sequence length="187" mass="21465">MKRLSIVAISLILLVNFSCKSSKIKDPNKVNNKVLLTIKDYIIENKYDSNIDLVLEITNNSSEPIYILKASEDNFALPSLYDVSINPKIESCEIWEVDVKPISFFLEIKPNTKDTFIYEGASFGVCEDIKGKTFELSVVYEFDSSNTDLMNEIKEYYKDEPQLFEQIKKLSNLKLTSNLKKVKVPKD</sequence>
<name>A0ABU7W5H1_9FLAO</name>
<proteinExistence type="predicted"/>